<keyword evidence="11" id="KW-0007">Acetylation</keyword>
<evidence type="ECO:0000259" key="19">
    <source>
        <dbReference type="PROSITE" id="PS51698"/>
    </source>
</evidence>
<evidence type="ECO:0000256" key="16">
    <source>
        <dbReference type="ARBA" id="ARBA00083610"/>
    </source>
</evidence>
<feature type="region of interest" description="Disordered" evidence="18">
    <location>
        <begin position="1"/>
        <end position="77"/>
    </location>
</feature>
<dbReference type="GO" id="GO:0036503">
    <property type="term" value="P:ERAD pathway"/>
    <property type="evidence" value="ECO:0007669"/>
    <property type="project" value="InterPro"/>
</dbReference>
<dbReference type="Pfam" id="PF04564">
    <property type="entry name" value="U-box"/>
    <property type="match status" value="1"/>
</dbReference>
<evidence type="ECO:0000256" key="14">
    <source>
        <dbReference type="ARBA" id="ARBA00072779"/>
    </source>
</evidence>
<dbReference type="STRING" id="6832.A0A553PQ78"/>
<comment type="catalytic activity">
    <reaction evidence="1">
        <text>S-ubiquitinyl-[E2 ubiquitin-conjugating enzyme]-L-cysteine + [acceptor protein]-L-lysine = [E2 ubiquitin-conjugating enzyme]-L-cysteine + N(6)-ubiquitinyl-[acceptor protein]-L-lysine.</text>
        <dbReference type="EC" id="2.3.2.27"/>
    </reaction>
</comment>
<keyword evidence="10" id="KW-0833">Ubl conjugation pathway</keyword>
<dbReference type="GO" id="GO:0000151">
    <property type="term" value="C:ubiquitin ligase complex"/>
    <property type="evidence" value="ECO:0007669"/>
    <property type="project" value="InterPro"/>
</dbReference>
<evidence type="ECO:0000256" key="9">
    <source>
        <dbReference type="ARBA" id="ARBA00022679"/>
    </source>
</evidence>
<comment type="caution">
    <text evidence="20">The sequence shown here is derived from an EMBL/GenBank/DDBJ whole genome shotgun (WGS) entry which is preliminary data.</text>
</comment>
<evidence type="ECO:0000256" key="1">
    <source>
        <dbReference type="ARBA" id="ARBA00000900"/>
    </source>
</evidence>
<dbReference type="SMART" id="SM00504">
    <property type="entry name" value="Ubox"/>
    <property type="match status" value="1"/>
</dbReference>
<feature type="compositionally biased region" description="Basic and acidic residues" evidence="18">
    <location>
        <begin position="155"/>
        <end position="165"/>
    </location>
</feature>
<dbReference type="PANTHER" id="PTHR13931:SF2">
    <property type="entry name" value="UBIQUITIN CONJUGATION FACTOR E4 B"/>
    <property type="match status" value="1"/>
</dbReference>
<keyword evidence="21" id="KW-1185">Reference proteome</keyword>
<keyword evidence="9" id="KW-0808">Transferase</keyword>
<comment type="pathway">
    <text evidence="4">Protein modification; protein ubiquitination.</text>
</comment>
<evidence type="ECO:0000256" key="17">
    <source>
        <dbReference type="SAM" id="Coils"/>
    </source>
</evidence>
<dbReference type="Gene3D" id="3.30.40.10">
    <property type="entry name" value="Zinc/RING finger domain, C3HC4 (zinc finger)"/>
    <property type="match status" value="1"/>
</dbReference>
<keyword evidence="8" id="KW-0597">Phosphoprotein</keyword>
<dbReference type="OMA" id="LEECCKF"/>
<dbReference type="UniPathway" id="UPA00143"/>
<keyword evidence="7" id="KW-0963">Cytoplasm</keyword>
<evidence type="ECO:0000256" key="11">
    <source>
        <dbReference type="ARBA" id="ARBA00022990"/>
    </source>
</evidence>
<feature type="coiled-coil region" evidence="17">
    <location>
        <begin position="542"/>
        <end position="569"/>
    </location>
</feature>
<evidence type="ECO:0000256" key="8">
    <source>
        <dbReference type="ARBA" id="ARBA00022553"/>
    </source>
</evidence>
<evidence type="ECO:0000256" key="6">
    <source>
        <dbReference type="ARBA" id="ARBA00012483"/>
    </source>
</evidence>
<accession>A0A553PQ78</accession>
<comment type="similarity">
    <text evidence="5">Belongs to the ubiquitin conjugation factor E4 family.</text>
</comment>
<dbReference type="GO" id="GO:0034450">
    <property type="term" value="F:ubiquitin-ubiquitin ligase activity"/>
    <property type="evidence" value="ECO:0007669"/>
    <property type="project" value="InterPro"/>
</dbReference>
<dbReference type="GO" id="GO:0000209">
    <property type="term" value="P:protein polyubiquitination"/>
    <property type="evidence" value="ECO:0007669"/>
    <property type="project" value="TreeGrafter"/>
</dbReference>
<feature type="domain" description="U-box" evidence="19">
    <location>
        <begin position="1009"/>
        <end position="1083"/>
    </location>
</feature>
<organism evidence="20 21">
    <name type="scientific">Tigriopus californicus</name>
    <name type="common">Marine copepod</name>
    <dbReference type="NCBI Taxonomy" id="6832"/>
    <lineage>
        <taxon>Eukaryota</taxon>
        <taxon>Metazoa</taxon>
        <taxon>Ecdysozoa</taxon>
        <taxon>Arthropoda</taxon>
        <taxon>Crustacea</taxon>
        <taxon>Multicrustacea</taxon>
        <taxon>Hexanauplia</taxon>
        <taxon>Copepoda</taxon>
        <taxon>Harpacticoida</taxon>
        <taxon>Harpacticidae</taxon>
        <taxon>Tigriopus</taxon>
    </lineage>
</organism>
<evidence type="ECO:0000256" key="12">
    <source>
        <dbReference type="ARBA" id="ARBA00023242"/>
    </source>
</evidence>
<dbReference type="GO" id="GO:0006511">
    <property type="term" value="P:ubiquitin-dependent protein catabolic process"/>
    <property type="evidence" value="ECO:0007669"/>
    <property type="project" value="InterPro"/>
</dbReference>
<gene>
    <name evidence="20" type="ORF">TCAL_10916</name>
</gene>
<evidence type="ECO:0000256" key="5">
    <source>
        <dbReference type="ARBA" id="ARBA00007434"/>
    </source>
</evidence>
<dbReference type="Proteomes" id="UP000318571">
    <property type="component" value="Chromosome 6"/>
</dbReference>
<proteinExistence type="inferred from homology"/>
<protein>
    <recommendedName>
        <fullName evidence="14">Ubiquitin conjugation factor E4 B</fullName>
        <ecNumber evidence="6">2.3.2.27</ecNumber>
    </recommendedName>
    <alternativeName>
        <fullName evidence="16">RING-type E3 ubiquitin transferase E4 B</fullName>
    </alternativeName>
    <alternativeName>
        <fullName evidence="15">Ubiquitin fusion degradation protein 2</fullName>
    </alternativeName>
</protein>
<evidence type="ECO:0000256" key="3">
    <source>
        <dbReference type="ARBA" id="ARBA00004496"/>
    </source>
</evidence>
<comment type="function">
    <text evidence="13">Ubiquitin-protein ligase that probably functions as an E3 ligase in conjunction with specific E1 and E2 ligases. May also function as an E4 ligase mediating the assembly of polyubiquitin chains on substrates ubiquitinated by another E3 ubiquitin ligase. May regulate myosin assembly in striated muscles together with STUB1 and VCP/p97 by targeting myosin chaperone UNC45B for proteasomal degradation.</text>
</comment>
<dbReference type="InterPro" id="IPR045132">
    <property type="entry name" value="UBE4"/>
</dbReference>
<comment type="subcellular location">
    <subcellularLocation>
        <location evidence="3">Cytoplasm</location>
    </subcellularLocation>
    <subcellularLocation>
        <location evidence="2">Nucleus</location>
    </subcellularLocation>
</comment>
<dbReference type="PANTHER" id="PTHR13931">
    <property type="entry name" value="UBIQUITINATION FACTOR E4"/>
    <property type="match status" value="1"/>
</dbReference>
<dbReference type="InterPro" id="IPR003613">
    <property type="entry name" value="Ubox_domain"/>
</dbReference>
<evidence type="ECO:0000256" key="7">
    <source>
        <dbReference type="ARBA" id="ARBA00022490"/>
    </source>
</evidence>
<dbReference type="CDD" id="cd16658">
    <property type="entry name" value="RING-Ubox_UBE4B"/>
    <property type="match status" value="1"/>
</dbReference>
<dbReference type="EC" id="2.3.2.27" evidence="6"/>
<evidence type="ECO:0000256" key="2">
    <source>
        <dbReference type="ARBA" id="ARBA00004123"/>
    </source>
</evidence>
<feature type="compositionally biased region" description="Basic and acidic residues" evidence="18">
    <location>
        <begin position="29"/>
        <end position="42"/>
    </location>
</feature>
<reference evidence="20 21" key="1">
    <citation type="journal article" date="2018" name="Nat. Ecol. Evol.">
        <title>Genomic signatures of mitonuclear coevolution across populations of Tigriopus californicus.</title>
        <authorList>
            <person name="Barreto F.S."/>
            <person name="Watson E.T."/>
            <person name="Lima T.G."/>
            <person name="Willett C.S."/>
            <person name="Edmands S."/>
            <person name="Li W."/>
            <person name="Burton R.S."/>
        </authorList>
    </citation>
    <scope>NUCLEOTIDE SEQUENCE [LARGE SCALE GENOMIC DNA]</scope>
    <source>
        <strain evidence="20 21">San Diego</strain>
    </source>
</reference>
<evidence type="ECO:0000256" key="10">
    <source>
        <dbReference type="ARBA" id="ARBA00022786"/>
    </source>
</evidence>
<feature type="region of interest" description="Disordered" evidence="18">
    <location>
        <begin position="145"/>
        <end position="165"/>
    </location>
</feature>
<dbReference type="GO" id="GO:0005737">
    <property type="term" value="C:cytoplasm"/>
    <property type="evidence" value="ECO:0007669"/>
    <property type="project" value="UniProtKB-SubCell"/>
</dbReference>
<evidence type="ECO:0000256" key="4">
    <source>
        <dbReference type="ARBA" id="ARBA00004906"/>
    </source>
</evidence>
<dbReference type="GO" id="GO:0005634">
    <property type="term" value="C:nucleus"/>
    <property type="evidence" value="ECO:0007669"/>
    <property type="project" value="UniProtKB-SubCell"/>
</dbReference>
<dbReference type="PROSITE" id="PS51698">
    <property type="entry name" value="U_BOX"/>
    <property type="match status" value="1"/>
</dbReference>
<evidence type="ECO:0000256" key="18">
    <source>
        <dbReference type="SAM" id="MobiDB-lite"/>
    </source>
</evidence>
<feature type="compositionally biased region" description="Low complexity" evidence="18">
    <location>
        <begin position="44"/>
        <end position="54"/>
    </location>
</feature>
<evidence type="ECO:0000256" key="13">
    <source>
        <dbReference type="ARBA" id="ARBA00056267"/>
    </source>
</evidence>
<evidence type="ECO:0000256" key="15">
    <source>
        <dbReference type="ARBA" id="ARBA00081821"/>
    </source>
</evidence>
<keyword evidence="17" id="KW-0175">Coiled coil</keyword>
<keyword evidence="12" id="KW-0539">Nucleus</keyword>
<dbReference type="FunFam" id="3.30.40.10:FF:000060">
    <property type="entry name" value="ubiquitin conjugation factor E4 B"/>
    <property type="match status" value="1"/>
</dbReference>
<dbReference type="AlphaFoldDB" id="A0A553PQ78"/>
<evidence type="ECO:0000313" key="20">
    <source>
        <dbReference type="EMBL" id="TRY79837.1"/>
    </source>
</evidence>
<evidence type="ECO:0000313" key="21">
    <source>
        <dbReference type="Proteomes" id="UP000318571"/>
    </source>
</evidence>
<dbReference type="EMBL" id="VCGU01000002">
    <property type="protein sequence ID" value="TRY79837.1"/>
    <property type="molecule type" value="Genomic_DNA"/>
</dbReference>
<sequence>MDPDQDEIRRKRLARLGGAGSAGANRAQGGDKDQETPKKTDQEGSNNGSSASGGDQITEEAVQSMDTSPVKSESGVKRHNLVEAHISKSEASFGLANAPAVDIKADTVQNQSMETGASQDGGAVISSQISNDFDSGVETMMEVDEATSQGSGCGSEKKEFVEKRQRTSSSASYEVTPKQLRNSLENIFRVKLCSSSSPSSNLDLSDTTQIHKDLADEQVCYNDVIADILTEVIFIMTEGTYPPGVAKKSAASLQDSIVAYLFNCYERIAEEERTYKKRASIPVVSDLMTSALTQVLQFTSLVLQNVFDTENNVCGIAHSALAKPLLEQTMPMGFLPLWMPGTLSEAVGREITTTTVLGPFLMISVFAEEDPGVAEKHFSGKQAASLVRSIAQQLQSEMEFMRTSLHRIFHAILVNSSTREPVLQFLREILKRNQKREQMQVNERQVAGDGFMLNFLSVLQHLASKVKMDKVDIYYLQREDNLIKLPDDTTRLKMTEAELQEWLKKEDIVVKKRGKGLNFHTDCWYLTLYAHHLSILPCIRRYQRRIRHLRELQKAVDELEKTETQWKNSPTAMRNRQILKKYQSQVKKLSKSKACADTGLLDQNLITRCLQFYSSVCEFLLYNMLGKVNKESGCIQKSVHEDISSQLPLNANDIPNSFAALPEWAIDDLADFLLFAMQYLPQLVSENVDQNILTFLLVLVCSPSFFNNPYLVSKIVEVFFVINPFVQDRTQELFMRFMSHPVSEEHLPSALMTFYTEVEQTGASSEFYDKFTIRYHISIIIKSMWDKSQVHKLAIINESKSGKHFVKFINMLMNDTTFLLDEAMDALKRIHEVQEEMANRAKWIKQTNEQRSNRLRNLAQDERQCKSYLTLARETVDMFHYLSQDIKEPFLRPELSDRLAAMLNFNLKQLCGTKCKNLKVKTPEKYNWEPKWLLSHLIDLYLHLDSELLAAALANDQRSFSMEVFEDAANRMRKSLNRSNSDLEQFRALARKAHEVVLANMKRDEDYDDAPDEFIDPMMCELMEDPVLLPTSGKIMDRKHINRHLLSTPNDPFNRQPLTEEMLKPDIELKEKIEKWKREKTRDRDDVSSS</sequence>
<dbReference type="SUPFAM" id="SSF57850">
    <property type="entry name" value="RING/U-box"/>
    <property type="match status" value="1"/>
</dbReference>
<dbReference type="Pfam" id="PF10408">
    <property type="entry name" value="Ufd2P_core"/>
    <property type="match status" value="1"/>
</dbReference>
<name>A0A553PQ78_TIGCA</name>
<dbReference type="InterPro" id="IPR013083">
    <property type="entry name" value="Znf_RING/FYVE/PHD"/>
</dbReference>
<dbReference type="InterPro" id="IPR019474">
    <property type="entry name" value="Ub_conjug_fac_E4_core"/>
</dbReference>